<reference evidence="3 4" key="1">
    <citation type="submission" date="2017-04" db="EMBL/GenBank/DDBJ databases">
        <authorList>
            <person name="Afonso C.L."/>
            <person name="Miller P.J."/>
            <person name="Scott M.A."/>
            <person name="Spackman E."/>
            <person name="Goraichik I."/>
            <person name="Dimitrov K.M."/>
            <person name="Suarez D.L."/>
            <person name="Swayne D.E."/>
        </authorList>
    </citation>
    <scope>NUCLEOTIDE SEQUENCE [LARGE SCALE GENOMIC DNA]</scope>
    <source>
        <strain evidence="3 4">DSM 11622</strain>
    </source>
</reference>
<dbReference type="RefSeq" id="WP_200813846.1">
    <property type="nucleotide sequence ID" value="NZ_FWWW01000034.1"/>
</dbReference>
<feature type="domain" description="YDG" evidence="1">
    <location>
        <begin position="153"/>
        <end position="233"/>
    </location>
</feature>
<evidence type="ECO:0000259" key="2">
    <source>
        <dbReference type="Pfam" id="PF18676"/>
    </source>
</evidence>
<feature type="domain" description="MBG" evidence="2">
    <location>
        <begin position="80"/>
        <end position="150"/>
    </location>
</feature>
<dbReference type="AlphaFoldDB" id="A0A1W1ULQ0"/>
<protein>
    <submittedName>
        <fullName evidence="3">Filamentous haemagglutinin outer membrane protein</fullName>
    </submittedName>
</protein>
<feature type="domain" description="YDG" evidence="1">
    <location>
        <begin position="329"/>
        <end position="407"/>
    </location>
</feature>
<dbReference type="Proteomes" id="UP000192266">
    <property type="component" value="Unassembled WGS sequence"/>
</dbReference>
<dbReference type="STRING" id="645990.SAMN00120144_3011"/>
<feature type="domain" description="MBG" evidence="2">
    <location>
        <begin position="2"/>
        <end position="73"/>
    </location>
</feature>
<evidence type="ECO:0000313" key="4">
    <source>
        <dbReference type="Proteomes" id="UP000192266"/>
    </source>
</evidence>
<evidence type="ECO:0000259" key="1">
    <source>
        <dbReference type="Pfam" id="PF18657"/>
    </source>
</evidence>
<keyword evidence="4" id="KW-1185">Reference proteome</keyword>
<proteinExistence type="predicted"/>
<dbReference type="InterPro" id="IPR041248">
    <property type="entry name" value="YDG"/>
</dbReference>
<gene>
    <name evidence="3" type="ORF">SAMN00120144_3011</name>
</gene>
<organism evidence="3 4">
    <name type="scientific">Hymenobacter roseosalivarius DSM 11622</name>
    <dbReference type="NCBI Taxonomy" id="645990"/>
    <lineage>
        <taxon>Bacteria</taxon>
        <taxon>Pseudomonadati</taxon>
        <taxon>Bacteroidota</taxon>
        <taxon>Cytophagia</taxon>
        <taxon>Cytophagales</taxon>
        <taxon>Hymenobacteraceae</taxon>
        <taxon>Hymenobacter</taxon>
    </lineage>
</organism>
<dbReference type="EMBL" id="FWWW01000034">
    <property type="protein sequence ID" value="SMB81731.1"/>
    <property type="molecule type" value="Genomic_DNA"/>
</dbReference>
<feature type="non-terminal residue" evidence="3">
    <location>
        <position position="621"/>
    </location>
</feature>
<evidence type="ECO:0000313" key="3">
    <source>
        <dbReference type="EMBL" id="SMB81731.1"/>
    </source>
</evidence>
<sequence length="621" mass="61723">MTADAQSKTYGGTEPSLTYKVTSGSLVSGDSFTGSLTRAPGESVGTYAITNTRTTGALTAGTNYELTYAGANLVIGARPITVTADAQSKTYGGTEPSLTYKVTSGSLVTGDSFSGALTREPGNSVGTYAITQGTFSAGTNYELTYAGANLVITAKALTASFTADNKVYDGNTSATILTHSLSGVLSADADKVSLTGGTATFATASVATGKTVTLTGAVLGGDARGNYSLNTTPAVTTTADITAKALTVAGVTADNKVYDGKTAATLTTTGATLSGVVTGETVTLTSTTAPATFATAAVANGKAVNVTGLGVSSSNYTLTQPTGLTANITAKQLTPMITASNKVYDGTTAATLSSQSLTGMVTGETAVTLVVGAKSFDNANVGTRTVTASNLSLGGTQASNYSLAINTTVSTSANITQATPTVTATGGTFIYDGEMHNGSGSATGVGTPAEVLSSVTLSYSGTSNGGVAYGPSATAPTNAGNYTVIASFAGNDNYKSASSNPVALTITPQTASPVADTYYTGSSYFWTSGTSSNTATLNLVATVKNNANFTGNITTAKVSFFVRNGTSLTPINGAQNLPVGVVNPGDLTVGTAAANVQYSISGTAATLNIAVVVTGNYKSIS</sequence>
<feature type="domain" description="YDG" evidence="1">
    <location>
        <begin position="242"/>
        <end position="322"/>
    </location>
</feature>
<dbReference type="InterPro" id="IPR041286">
    <property type="entry name" value="MBG_2"/>
</dbReference>
<name>A0A1W1ULQ0_9BACT</name>
<dbReference type="Pfam" id="PF18657">
    <property type="entry name" value="YDG"/>
    <property type="match status" value="3"/>
</dbReference>
<dbReference type="Pfam" id="PF18676">
    <property type="entry name" value="MBG_2"/>
    <property type="match status" value="2"/>
</dbReference>
<accession>A0A1W1ULQ0</accession>